<dbReference type="PANTHER" id="PTHR43280">
    <property type="entry name" value="ARAC-FAMILY TRANSCRIPTIONAL REGULATOR"/>
    <property type="match status" value="1"/>
</dbReference>
<sequence>MGGEQFLNDAIFELFEARIDNELPEWSDESRPLAHHTLLYIAKGQVGMRLDGLEAELERQSMHLFLPGTRLKLQKSHSTQSELHWLTFDIFRSMNQGDAERVFRRETDFPIQGQIRSSISQFKRYFYLLVTEGKRVQSHSRFMGQQFLYDLLRGILQQAAPVAMNDIEDRLKQTIHYMHSHYREEIRVDKLAEIAELHPTYYSQLFKRRLGKTPVSFLTHLRVNKAKEMMLQTDKTIRDIASDVGYGDEFYFSRRFKETSGYSPTLFMQKKDFRIVSLSYPYTDHLHTLGIQPCAAQYQGILPHVSQAMVLPRHRSELWEISREAFMNVKPDLILCKDNVYQKALENINDIAPIVSIPWSTKDIYSHLFEIAELVHRTEEANKWLERYEDKSEQLRLQVQRELGGATVAVCSARAMGLRMYGARNIGHVFYRSLKLKPPVRIQEQLDRYPAGMGFNWTAIDPHEIEHYEADYLFVAVETSDDRKRVRQWMRSDPGWMKHSAVRSGNVFIVDWEQWIVYAPQMVERQLEQAACLLAGAEMMSRS</sequence>
<evidence type="ECO:0000259" key="4">
    <source>
        <dbReference type="PROSITE" id="PS01124"/>
    </source>
</evidence>
<proteinExistence type="predicted"/>
<evidence type="ECO:0000256" key="3">
    <source>
        <dbReference type="ARBA" id="ARBA00023163"/>
    </source>
</evidence>
<name>A0ABT9U8H6_PAEHA</name>
<keyword evidence="7" id="KW-1185">Reference proteome</keyword>
<feature type="domain" description="Fe/B12 periplasmic-binding" evidence="5">
    <location>
        <begin position="274"/>
        <end position="538"/>
    </location>
</feature>
<reference evidence="6 7" key="1">
    <citation type="submission" date="2023-07" db="EMBL/GenBank/DDBJ databases">
        <title>Sorghum-associated microbial communities from plants grown in Nebraska, USA.</title>
        <authorList>
            <person name="Schachtman D."/>
        </authorList>
    </citation>
    <scope>NUCLEOTIDE SEQUENCE [LARGE SCALE GENOMIC DNA]</scope>
    <source>
        <strain evidence="6 7">CC482</strain>
    </source>
</reference>
<keyword evidence="2" id="KW-0238">DNA-binding</keyword>
<organism evidence="6 7">
    <name type="scientific">Paenibacillus harenae</name>
    <dbReference type="NCBI Taxonomy" id="306543"/>
    <lineage>
        <taxon>Bacteria</taxon>
        <taxon>Bacillati</taxon>
        <taxon>Bacillota</taxon>
        <taxon>Bacilli</taxon>
        <taxon>Bacillales</taxon>
        <taxon>Paenibacillaceae</taxon>
        <taxon>Paenibacillus</taxon>
    </lineage>
</organism>
<dbReference type="Pfam" id="PF12833">
    <property type="entry name" value="HTH_18"/>
    <property type="match status" value="1"/>
</dbReference>
<dbReference type="Pfam" id="PF01497">
    <property type="entry name" value="Peripla_BP_2"/>
    <property type="match status" value="1"/>
</dbReference>
<dbReference type="Gene3D" id="1.10.10.60">
    <property type="entry name" value="Homeodomain-like"/>
    <property type="match status" value="2"/>
</dbReference>
<dbReference type="InterPro" id="IPR002491">
    <property type="entry name" value="ABC_transptr_periplasmic_BD"/>
</dbReference>
<evidence type="ECO:0000313" key="6">
    <source>
        <dbReference type="EMBL" id="MDQ0114504.1"/>
    </source>
</evidence>
<protein>
    <submittedName>
        <fullName evidence="6">ABC-type Fe3+-hydroxamate transport system substrate-binding protein</fullName>
    </submittedName>
</protein>
<dbReference type="PROSITE" id="PS50983">
    <property type="entry name" value="FE_B12_PBP"/>
    <property type="match status" value="1"/>
</dbReference>
<dbReference type="EMBL" id="JAUSSU010000008">
    <property type="protein sequence ID" value="MDQ0114504.1"/>
    <property type="molecule type" value="Genomic_DNA"/>
</dbReference>
<accession>A0ABT9U8H6</accession>
<keyword evidence="1" id="KW-0805">Transcription regulation</keyword>
<feature type="domain" description="HTH araC/xylS-type" evidence="4">
    <location>
        <begin position="172"/>
        <end position="270"/>
    </location>
</feature>
<dbReference type="Proteomes" id="UP001229346">
    <property type="component" value="Unassembled WGS sequence"/>
</dbReference>
<dbReference type="InterPro" id="IPR018062">
    <property type="entry name" value="HTH_AraC-typ_CS"/>
</dbReference>
<comment type="caution">
    <text evidence="6">The sequence shown here is derived from an EMBL/GenBank/DDBJ whole genome shotgun (WGS) entry which is preliminary data.</text>
</comment>
<evidence type="ECO:0000313" key="7">
    <source>
        <dbReference type="Proteomes" id="UP001229346"/>
    </source>
</evidence>
<dbReference type="SMART" id="SM00342">
    <property type="entry name" value="HTH_ARAC"/>
    <property type="match status" value="1"/>
</dbReference>
<dbReference type="SUPFAM" id="SSF53807">
    <property type="entry name" value="Helical backbone' metal receptor"/>
    <property type="match status" value="1"/>
</dbReference>
<evidence type="ECO:0000256" key="1">
    <source>
        <dbReference type="ARBA" id="ARBA00023015"/>
    </source>
</evidence>
<dbReference type="InterPro" id="IPR018060">
    <property type="entry name" value="HTH_AraC"/>
</dbReference>
<gene>
    <name evidence="6" type="ORF">J2T15_003960</name>
</gene>
<dbReference type="PROSITE" id="PS01124">
    <property type="entry name" value="HTH_ARAC_FAMILY_2"/>
    <property type="match status" value="1"/>
</dbReference>
<evidence type="ECO:0000259" key="5">
    <source>
        <dbReference type="PROSITE" id="PS50983"/>
    </source>
</evidence>
<dbReference type="PANTHER" id="PTHR43280:SF28">
    <property type="entry name" value="HTH-TYPE TRANSCRIPTIONAL ACTIVATOR RHAS"/>
    <property type="match status" value="1"/>
</dbReference>
<dbReference type="Gene3D" id="3.40.50.1980">
    <property type="entry name" value="Nitrogenase molybdenum iron protein domain"/>
    <property type="match status" value="2"/>
</dbReference>
<keyword evidence="3" id="KW-0804">Transcription</keyword>
<dbReference type="SUPFAM" id="SSF46689">
    <property type="entry name" value="Homeodomain-like"/>
    <property type="match status" value="2"/>
</dbReference>
<evidence type="ECO:0000256" key="2">
    <source>
        <dbReference type="ARBA" id="ARBA00023125"/>
    </source>
</evidence>
<dbReference type="InterPro" id="IPR009057">
    <property type="entry name" value="Homeodomain-like_sf"/>
</dbReference>
<dbReference type="PROSITE" id="PS00041">
    <property type="entry name" value="HTH_ARAC_FAMILY_1"/>
    <property type="match status" value="1"/>
</dbReference>